<dbReference type="Gene3D" id="1.10.10.10">
    <property type="entry name" value="Winged helix-like DNA-binding domain superfamily/Winged helix DNA-binding domain"/>
    <property type="match status" value="1"/>
</dbReference>
<protein>
    <recommendedName>
        <fullName evidence="2">IRF tryptophan pentad repeat domain-containing protein</fullName>
    </recommendedName>
</protein>
<sequence>MTRIGRRLIEDFLLPALDDGRYGELLKWIDKDNCYFSIRWSHKNAAKWSLDDTAVFQDWDKLKGHYHPEVKGYYMQAKQRFRAALYKLNSVRRLPCDDKHVKKYQLILDPEKRRAEYLNKTKGLYARKAAENNNRVSVITKHSSFEGKQEPIYYAPPVSPPSPTSSDRSDSSDSELAKCIHDFKEGQKNHNQMLLNMSSNSIRFSPKKESPLREVNDDSIRGIVSPQRMPHLPIQPVPVYNFAPSKRFESPHLLLVKTYNEFDNNHGIKAEYDYEEVVSDSSDYVLNLSVKSDDSDVLSR</sequence>
<proteinExistence type="evidence at transcript level"/>
<accession>A0A2L2YC31</accession>
<evidence type="ECO:0000313" key="3">
    <source>
        <dbReference type="EMBL" id="LAA05557.1"/>
    </source>
</evidence>
<dbReference type="InterPro" id="IPR001346">
    <property type="entry name" value="Interferon_reg_fact_DNA-bd_dom"/>
</dbReference>
<name>A0A2L2YC31_PARTP</name>
<dbReference type="AlphaFoldDB" id="A0A2L2YC31"/>
<dbReference type="PROSITE" id="PS51507">
    <property type="entry name" value="IRF_2"/>
    <property type="match status" value="1"/>
</dbReference>
<dbReference type="OrthoDB" id="6414621at2759"/>
<dbReference type="SMART" id="SM00348">
    <property type="entry name" value="IRF"/>
    <property type="match status" value="1"/>
</dbReference>
<dbReference type="EMBL" id="IAAA01015563">
    <property type="protein sequence ID" value="LAA05561.1"/>
    <property type="molecule type" value="mRNA"/>
</dbReference>
<evidence type="ECO:0000259" key="2">
    <source>
        <dbReference type="PROSITE" id="PS51507"/>
    </source>
</evidence>
<dbReference type="PANTHER" id="PTHR11949">
    <property type="entry name" value="INTERFERON REGULATORY FACTOR"/>
    <property type="match status" value="1"/>
</dbReference>
<dbReference type="EMBL" id="IAAA01015564">
    <property type="protein sequence ID" value="LAA05564.1"/>
    <property type="molecule type" value="mRNA"/>
</dbReference>
<dbReference type="SUPFAM" id="SSF46785">
    <property type="entry name" value="Winged helix' DNA-binding domain"/>
    <property type="match status" value="1"/>
</dbReference>
<feature type="region of interest" description="Disordered" evidence="1">
    <location>
        <begin position="151"/>
        <end position="175"/>
    </location>
</feature>
<evidence type="ECO:0000256" key="1">
    <source>
        <dbReference type="SAM" id="MobiDB-lite"/>
    </source>
</evidence>
<dbReference type="InterPro" id="IPR036388">
    <property type="entry name" value="WH-like_DNA-bd_sf"/>
</dbReference>
<dbReference type="GO" id="GO:0000976">
    <property type="term" value="F:transcription cis-regulatory region binding"/>
    <property type="evidence" value="ECO:0007669"/>
    <property type="project" value="InterPro"/>
</dbReference>
<dbReference type="Pfam" id="PF00605">
    <property type="entry name" value="IRF"/>
    <property type="match status" value="1"/>
</dbReference>
<dbReference type="EMBL" id="IAAA01015562">
    <property type="protein sequence ID" value="LAA05557.1"/>
    <property type="molecule type" value="mRNA"/>
</dbReference>
<feature type="domain" description="IRF tryptophan pentad repeat" evidence="2">
    <location>
        <begin position="6"/>
        <end position="108"/>
    </location>
</feature>
<dbReference type="EMBL" id="IAAA01015565">
    <property type="protein sequence ID" value="LAA05570.1"/>
    <property type="molecule type" value="mRNA"/>
</dbReference>
<dbReference type="InterPro" id="IPR036390">
    <property type="entry name" value="WH_DNA-bd_sf"/>
</dbReference>
<organism evidence="3">
    <name type="scientific">Parasteatoda tepidariorum</name>
    <name type="common">Common house spider</name>
    <name type="synonym">Achaearanea tepidariorum</name>
    <dbReference type="NCBI Taxonomy" id="114398"/>
    <lineage>
        <taxon>Eukaryota</taxon>
        <taxon>Metazoa</taxon>
        <taxon>Ecdysozoa</taxon>
        <taxon>Arthropoda</taxon>
        <taxon>Chelicerata</taxon>
        <taxon>Arachnida</taxon>
        <taxon>Araneae</taxon>
        <taxon>Araneomorphae</taxon>
        <taxon>Entelegynae</taxon>
        <taxon>Araneoidea</taxon>
        <taxon>Theridiidae</taxon>
        <taxon>Parasteatoda</taxon>
    </lineage>
</organism>
<reference evidence="3" key="1">
    <citation type="journal article" date="2016" name="Mol. Ecol. Resour.">
        <title>Evaluation of the impact of RNA preservation methods of spiders for de novo transcriptome assembly.</title>
        <authorList>
            <person name="Kono N."/>
            <person name="Nakamura H."/>
            <person name="Ito Y."/>
            <person name="Tomita M."/>
            <person name="Arakawa K."/>
        </authorList>
    </citation>
    <scope>NUCLEOTIDE SEQUENCE</scope>
    <source>
        <tissue evidence="3">Whole body</tissue>
    </source>
</reference>